<dbReference type="AlphaFoldDB" id="A0AAW1MC87"/>
<comment type="caution">
    <text evidence="1">The sequence shown here is derived from an EMBL/GenBank/DDBJ whole genome shotgun (WGS) entry which is preliminary data.</text>
</comment>
<dbReference type="Proteomes" id="UP001458880">
    <property type="component" value="Unassembled WGS sequence"/>
</dbReference>
<evidence type="ECO:0008006" key="3">
    <source>
        <dbReference type="Google" id="ProtNLM"/>
    </source>
</evidence>
<dbReference type="InterPro" id="IPR011011">
    <property type="entry name" value="Znf_FYVE_PHD"/>
</dbReference>
<dbReference type="SUPFAM" id="SSF57903">
    <property type="entry name" value="FYVE/PHD zinc finger"/>
    <property type="match status" value="1"/>
</dbReference>
<accession>A0AAW1MC87</accession>
<name>A0AAW1MC87_POPJA</name>
<sequence>MKHILEDAKKKELKQKAKAVKRYFTDCKNNKNIGKKSKTLKQNKRTVIFEDEFSKNKRRFEDFDDDKLCNDDSNDDISLPTVFANEEICLICGEVGGTELWYRCTLCSKWALFSSGQHSLCSGQDSAKNYVCDFCE</sequence>
<dbReference type="EMBL" id="JASPKY010000064">
    <property type="protein sequence ID" value="KAK9743938.1"/>
    <property type="molecule type" value="Genomic_DNA"/>
</dbReference>
<keyword evidence="2" id="KW-1185">Reference proteome</keyword>
<evidence type="ECO:0000313" key="1">
    <source>
        <dbReference type="EMBL" id="KAK9743938.1"/>
    </source>
</evidence>
<reference evidence="1 2" key="1">
    <citation type="journal article" date="2024" name="BMC Genomics">
        <title>De novo assembly and annotation of Popillia japonica's genome with initial clues to its potential as an invasive pest.</title>
        <authorList>
            <person name="Cucini C."/>
            <person name="Boschi S."/>
            <person name="Funari R."/>
            <person name="Cardaioli E."/>
            <person name="Iannotti N."/>
            <person name="Marturano G."/>
            <person name="Paoli F."/>
            <person name="Bruttini M."/>
            <person name="Carapelli A."/>
            <person name="Frati F."/>
            <person name="Nardi F."/>
        </authorList>
    </citation>
    <scope>NUCLEOTIDE SEQUENCE [LARGE SCALE GENOMIC DNA]</scope>
    <source>
        <strain evidence="1">DMR45628</strain>
    </source>
</reference>
<organism evidence="1 2">
    <name type="scientific">Popillia japonica</name>
    <name type="common">Japanese beetle</name>
    <dbReference type="NCBI Taxonomy" id="7064"/>
    <lineage>
        <taxon>Eukaryota</taxon>
        <taxon>Metazoa</taxon>
        <taxon>Ecdysozoa</taxon>
        <taxon>Arthropoda</taxon>
        <taxon>Hexapoda</taxon>
        <taxon>Insecta</taxon>
        <taxon>Pterygota</taxon>
        <taxon>Neoptera</taxon>
        <taxon>Endopterygota</taxon>
        <taxon>Coleoptera</taxon>
        <taxon>Polyphaga</taxon>
        <taxon>Scarabaeiformia</taxon>
        <taxon>Scarabaeidae</taxon>
        <taxon>Rutelinae</taxon>
        <taxon>Popillia</taxon>
    </lineage>
</organism>
<evidence type="ECO:0000313" key="2">
    <source>
        <dbReference type="Proteomes" id="UP001458880"/>
    </source>
</evidence>
<proteinExistence type="predicted"/>
<protein>
    <recommendedName>
        <fullName evidence="3">Zinc finger PHD-type domain-containing protein</fullName>
    </recommendedName>
</protein>
<gene>
    <name evidence="1" type="ORF">QE152_g8172</name>
</gene>